<name>A0ABQ5VJX7_9RHOB</name>
<dbReference type="RefSeq" id="WP_284373440.1">
    <property type="nucleotide sequence ID" value="NZ_BSNL01000001.1"/>
</dbReference>
<comment type="caution">
    <text evidence="1">The sequence shown here is derived from an EMBL/GenBank/DDBJ whole genome shotgun (WGS) entry which is preliminary data.</text>
</comment>
<keyword evidence="2" id="KW-1185">Reference proteome</keyword>
<sequence length="427" mass="47633">MTSKKTPPISENPSAKELSDMLPLVKAAKGITGFLQKIGLDTEAVGGVNDAAEAALTQSDILDLPDRFNSAFGRLGWVATNSMSVDVMREAIAQFEAGDVQGAEQTVMDWFSADNIRLFGINRSKSFNKATNRWHQLNEAWQLTEEERYYSAVPLILIICDGFASDVLGSSPFEKDADLTLFDSIVGHETALPSLIGQTTKGVRKSSDDEVDYPLRHGILHGRTLGYANRKVCLKAWMLFISLVDWAIDKREEEARRAKHEGKEADTWSAFFERQRKHQADKAAMETFQPTEWLNPSVDDFEKDSPVFSFFEFLQAWQSKNYGRMASRAVNLTGMKHGYLAGRLRNDGELIELLEFDIQSVKQTSVARADAIVVMKGSSLKGPVQGTYGIAAFRNTETGDVAMPTDIGDWQVQQGCMFNLLHQREIN</sequence>
<dbReference type="Proteomes" id="UP001161388">
    <property type="component" value="Unassembled WGS sequence"/>
</dbReference>
<gene>
    <name evidence="1" type="ORF">GCM10007927_22330</name>
</gene>
<reference evidence="1" key="2">
    <citation type="submission" date="2023-01" db="EMBL/GenBank/DDBJ databases">
        <title>Draft genome sequence of Sulfitobacter pacificus strain NBRC 109915.</title>
        <authorList>
            <person name="Sun Q."/>
            <person name="Mori K."/>
        </authorList>
    </citation>
    <scope>NUCLEOTIDE SEQUENCE</scope>
    <source>
        <strain evidence="1">NBRC 109915</strain>
    </source>
</reference>
<organism evidence="1 2">
    <name type="scientific">Sulfitobacter pacificus</name>
    <dbReference type="NCBI Taxonomy" id="1499314"/>
    <lineage>
        <taxon>Bacteria</taxon>
        <taxon>Pseudomonadati</taxon>
        <taxon>Pseudomonadota</taxon>
        <taxon>Alphaproteobacteria</taxon>
        <taxon>Rhodobacterales</taxon>
        <taxon>Roseobacteraceae</taxon>
        <taxon>Sulfitobacter</taxon>
    </lineage>
</organism>
<evidence type="ECO:0008006" key="3">
    <source>
        <dbReference type="Google" id="ProtNLM"/>
    </source>
</evidence>
<evidence type="ECO:0000313" key="2">
    <source>
        <dbReference type="Proteomes" id="UP001161388"/>
    </source>
</evidence>
<evidence type="ECO:0000313" key="1">
    <source>
        <dbReference type="EMBL" id="GLQ27430.1"/>
    </source>
</evidence>
<dbReference type="EMBL" id="BSNL01000001">
    <property type="protein sequence ID" value="GLQ27430.1"/>
    <property type="molecule type" value="Genomic_DNA"/>
</dbReference>
<proteinExistence type="predicted"/>
<protein>
    <recommendedName>
        <fullName evidence="3">Zorya protein ZorC EH domain-containing protein</fullName>
    </recommendedName>
</protein>
<reference evidence="1" key="1">
    <citation type="journal article" date="2014" name="Int. J. Syst. Evol. Microbiol.">
        <title>Complete genome of a new Firmicutes species belonging to the dominant human colonic microbiota ('Ruminococcus bicirculans') reveals two chromosomes and a selective capacity to utilize plant glucans.</title>
        <authorList>
            <consortium name="NISC Comparative Sequencing Program"/>
            <person name="Wegmann U."/>
            <person name="Louis P."/>
            <person name="Goesmann A."/>
            <person name="Henrissat B."/>
            <person name="Duncan S.H."/>
            <person name="Flint H.J."/>
        </authorList>
    </citation>
    <scope>NUCLEOTIDE SEQUENCE</scope>
    <source>
        <strain evidence="1">NBRC 109915</strain>
    </source>
</reference>
<accession>A0ABQ5VJX7</accession>